<sequence length="124" mass="13693">MLVMCPYFLQWMLGSIVGCCGPKEKTGIVELLLGLSLIGAGQADCNVQQDDNLPLESFIIRIVEGDVDRREGTVGALAHTPQGKYYFFKGITCSTLALTTSSQVHKIDHENLYRPLSEFPNPFN</sequence>
<proteinExistence type="predicted"/>
<evidence type="ECO:0008006" key="4">
    <source>
        <dbReference type="Google" id="ProtNLM"/>
    </source>
</evidence>
<keyword evidence="3" id="KW-1185">Reference proteome</keyword>
<dbReference type="EMBL" id="CAWUPB010001164">
    <property type="protein sequence ID" value="CAK7344672.1"/>
    <property type="molecule type" value="Genomic_DNA"/>
</dbReference>
<dbReference type="Proteomes" id="UP001314170">
    <property type="component" value="Unassembled WGS sequence"/>
</dbReference>
<feature type="chain" id="PRO_5043595225" description="Secreted protein" evidence="1">
    <location>
        <begin position="44"/>
        <end position="124"/>
    </location>
</feature>
<dbReference type="AlphaFoldDB" id="A0AAV1S2Y1"/>
<feature type="signal peptide" evidence="1">
    <location>
        <begin position="1"/>
        <end position="43"/>
    </location>
</feature>
<comment type="caution">
    <text evidence="2">The sequence shown here is derived from an EMBL/GenBank/DDBJ whole genome shotgun (WGS) entry which is preliminary data.</text>
</comment>
<protein>
    <recommendedName>
        <fullName evidence="4">Secreted protein</fullName>
    </recommendedName>
</protein>
<name>A0AAV1S2Y1_9ROSI</name>
<keyword evidence="1" id="KW-0732">Signal</keyword>
<organism evidence="2 3">
    <name type="scientific">Dovyalis caffra</name>
    <dbReference type="NCBI Taxonomy" id="77055"/>
    <lineage>
        <taxon>Eukaryota</taxon>
        <taxon>Viridiplantae</taxon>
        <taxon>Streptophyta</taxon>
        <taxon>Embryophyta</taxon>
        <taxon>Tracheophyta</taxon>
        <taxon>Spermatophyta</taxon>
        <taxon>Magnoliopsida</taxon>
        <taxon>eudicotyledons</taxon>
        <taxon>Gunneridae</taxon>
        <taxon>Pentapetalae</taxon>
        <taxon>rosids</taxon>
        <taxon>fabids</taxon>
        <taxon>Malpighiales</taxon>
        <taxon>Salicaceae</taxon>
        <taxon>Flacourtieae</taxon>
        <taxon>Dovyalis</taxon>
    </lineage>
</organism>
<gene>
    <name evidence="2" type="ORF">DCAF_LOCUS17899</name>
</gene>
<evidence type="ECO:0000313" key="3">
    <source>
        <dbReference type="Proteomes" id="UP001314170"/>
    </source>
</evidence>
<accession>A0AAV1S2Y1</accession>
<evidence type="ECO:0000313" key="2">
    <source>
        <dbReference type="EMBL" id="CAK7344672.1"/>
    </source>
</evidence>
<evidence type="ECO:0000256" key="1">
    <source>
        <dbReference type="SAM" id="SignalP"/>
    </source>
</evidence>
<reference evidence="2 3" key="1">
    <citation type="submission" date="2024-01" db="EMBL/GenBank/DDBJ databases">
        <authorList>
            <person name="Waweru B."/>
        </authorList>
    </citation>
    <scope>NUCLEOTIDE SEQUENCE [LARGE SCALE GENOMIC DNA]</scope>
</reference>